<proteinExistence type="predicted"/>
<comment type="caution">
    <text evidence="1">The sequence shown here is derived from an EMBL/GenBank/DDBJ whole genome shotgun (WGS) entry which is preliminary data.</text>
</comment>
<dbReference type="OrthoDB" id="778454at2759"/>
<dbReference type="AlphaFoldDB" id="A0A371FCG4"/>
<protein>
    <submittedName>
        <fullName evidence="1">Uncharacterized protein</fullName>
    </submittedName>
</protein>
<evidence type="ECO:0000313" key="1">
    <source>
        <dbReference type="EMBL" id="RDX75987.1"/>
    </source>
</evidence>
<accession>A0A371FCG4</accession>
<reference evidence="1" key="1">
    <citation type="submission" date="2018-05" db="EMBL/GenBank/DDBJ databases">
        <title>Draft genome of Mucuna pruriens seed.</title>
        <authorList>
            <person name="Nnadi N.E."/>
            <person name="Vos R."/>
            <person name="Hasami M.H."/>
            <person name="Devisetty U.K."/>
            <person name="Aguiy J.C."/>
        </authorList>
    </citation>
    <scope>NUCLEOTIDE SEQUENCE [LARGE SCALE GENOMIC DNA]</scope>
    <source>
        <strain evidence="1">JCA_2017</strain>
    </source>
</reference>
<feature type="non-terminal residue" evidence="1">
    <location>
        <position position="1"/>
    </location>
</feature>
<dbReference type="Proteomes" id="UP000257109">
    <property type="component" value="Unassembled WGS sequence"/>
</dbReference>
<gene>
    <name evidence="1" type="ORF">CR513_44069</name>
</gene>
<sequence length="322" mass="35563">MDRNMIDAASGGALMDKTPVVARHLISNIASNTQQFGIRGTVPSWMVNEVGAIDNLRLENQLTELTSLVRQLVVGQHQPSIAAKVCGICTFMEHPTNICPTLQETESDHPESVGSIGGHQYEKQSYQSQLYDSSNIGRVRVKGNIQLKNSNLPKAHLRLSAESEIPSTIVPTAATTESAIIGQLSIYRGPNEVVDNKKPGVSAYYELQQHAILAKFKCHDPRPQNAGGLASKHCESAIVDWVWKPSLIDNFKSKGECKCCVIEKWLRPANVESEPDVDSLARSIPLPFLTRTLSTRKVETDEDLLKMFRKVEINIPLLDAIK</sequence>
<organism evidence="1 2">
    <name type="scientific">Mucuna pruriens</name>
    <name type="common">Velvet bean</name>
    <name type="synonym">Dolichos pruriens</name>
    <dbReference type="NCBI Taxonomy" id="157652"/>
    <lineage>
        <taxon>Eukaryota</taxon>
        <taxon>Viridiplantae</taxon>
        <taxon>Streptophyta</taxon>
        <taxon>Embryophyta</taxon>
        <taxon>Tracheophyta</taxon>
        <taxon>Spermatophyta</taxon>
        <taxon>Magnoliopsida</taxon>
        <taxon>eudicotyledons</taxon>
        <taxon>Gunneridae</taxon>
        <taxon>Pentapetalae</taxon>
        <taxon>rosids</taxon>
        <taxon>fabids</taxon>
        <taxon>Fabales</taxon>
        <taxon>Fabaceae</taxon>
        <taxon>Papilionoideae</taxon>
        <taxon>50 kb inversion clade</taxon>
        <taxon>NPAAA clade</taxon>
        <taxon>indigoferoid/millettioid clade</taxon>
        <taxon>Phaseoleae</taxon>
        <taxon>Mucuna</taxon>
    </lineage>
</organism>
<name>A0A371FCG4_MUCPR</name>
<keyword evidence="2" id="KW-1185">Reference proteome</keyword>
<dbReference type="EMBL" id="QJKJ01009658">
    <property type="protein sequence ID" value="RDX75987.1"/>
    <property type="molecule type" value="Genomic_DNA"/>
</dbReference>
<evidence type="ECO:0000313" key="2">
    <source>
        <dbReference type="Proteomes" id="UP000257109"/>
    </source>
</evidence>